<protein>
    <submittedName>
        <fullName evidence="2">Uncharacterized protein</fullName>
    </submittedName>
</protein>
<sequence>MAGSYAGGREAGLSGGLFLSRGKPLLQPLLQLLFQRPAHHLTEGDPDSGRARGRGKMMTRMGISSSRRSEAGSWVEARFSGGLCTAATVSPGVSREKRTTWYE</sequence>
<reference evidence="2" key="1">
    <citation type="submission" date="2023-11" db="EMBL/GenBank/DDBJ databases">
        <title>Genome assemblies of two species of porcelain crab, Petrolisthes cinctipes and Petrolisthes manimaculis (Anomura: Porcellanidae).</title>
        <authorList>
            <person name="Angst P."/>
        </authorList>
    </citation>
    <scope>NUCLEOTIDE SEQUENCE</scope>
    <source>
        <strain evidence="2">PB745_02</strain>
        <tissue evidence="2">Gill</tissue>
    </source>
</reference>
<gene>
    <name evidence="2" type="ORF">Pmani_000084</name>
</gene>
<evidence type="ECO:0000256" key="1">
    <source>
        <dbReference type="SAM" id="MobiDB-lite"/>
    </source>
</evidence>
<evidence type="ECO:0000313" key="3">
    <source>
        <dbReference type="Proteomes" id="UP001292094"/>
    </source>
</evidence>
<accession>A0AAE1UQP4</accession>
<name>A0AAE1UQP4_9EUCA</name>
<dbReference type="AlphaFoldDB" id="A0AAE1UQP4"/>
<feature type="compositionally biased region" description="Basic and acidic residues" evidence="1">
    <location>
        <begin position="40"/>
        <end position="50"/>
    </location>
</feature>
<keyword evidence="3" id="KW-1185">Reference proteome</keyword>
<dbReference type="Proteomes" id="UP001292094">
    <property type="component" value="Unassembled WGS sequence"/>
</dbReference>
<comment type="caution">
    <text evidence="2">The sequence shown here is derived from an EMBL/GenBank/DDBJ whole genome shotgun (WGS) entry which is preliminary data.</text>
</comment>
<organism evidence="2 3">
    <name type="scientific">Petrolisthes manimaculis</name>
    <dbReference type="NCBI Taxonomy" id="1843537"/>
    <lineage>
        <taxon>Eukaryota</taxon>
        <taxon>Metazoa</taxon>
        <taxon>Ecdysozoa</taxon>
        <taxon>Arthropoda</taxon>
        <taxon>Crustacea</taxon>
        <taxon>Multicrustacea</taxon>
        <taxon>Malacostraca</taxon>
        <taxon>Eumalacostraca</taxon>
        <taxon>Eucarida</taxon>
        <taxon>Decapoda</taxon>
        <taxon>Pleocyemata</taxon>
        <taxon>Anomura</taxon>
        <taxon>Galatheoidea</taxon>
        <taxon>Porcellanidae</taxon>
        <taxon>Petrolisthes</taxon>
    </lineage>
</organism>
<evidence type="ECO:0000313" key="2">
    <source>
        <dbReference type="EMBL" id="KAK4329571.1"/>
    </source>
</evidence>
<feature type="region of interest" description="Disordered" evidence="1">
    <location>
        <begin position="40"/>
        <end position="66"/>
    </location>
</feature>
<proteinExistence type="predicted"/>
<dbReference type="EMBL" id="JAWZYT010000004">
    <property type="protein sequence ID" value="KAK4329571.1"/>
    <property type="molecule type" value="Genomic_DNA"/>
</dbReference>